<accession>A0A074YVP1</accession>
<evidence type="ECO:0000256" key="1">
    <source>
        <dbReference type="ARBA" id="ARBA00005234"/>
    </source>
</evidence>
<dbReference type="STRING" id="1043005.A0A074YVP1"/>
<dbReference type="GeneID" id="25362784"/>
<keyword evidence="7" id="KW-1185">Reference proteome</keyword>
<feature type="domain" description="Ubiquitin-like protease family profile" evidence="5">
    <location>
        <begin position="352"/>
        <end position="452"/>
    </location>
</feature>
<evidence type="ECO:0000256" key="3">
    <source>
        <dbReference type="ARBA" id="ARBA00022801"/>
    </source>
</evidence>
<evidence type="ECO:0000313" key="7">
    <source>
        <dbReference type="Proteomes" id="UP000030641"/>
    </source>
</evidence>
<keyword evidence="3" id="KW-0378">Hydrolase</keyword>
<dbReference type="OrthoDB" id="3825435at2759"/>
<dbReference type="InterPro" id="IPR038765">
    <property type="entry name" value="Papain-like_cys_pep_sf"/>
</dbReference>
<comment type="similarity">
    <text evidence="1">Belongs to the peptidase C48 family.</text>
</comment>
<organism evidence="6 7">
    <name type="scientific">Aureobasidium subglaciale (strain EXF-2481)</name>
    <name type="common">Aureobasidium pullulans var. subglaciale</name>
    <dbReference type="NCBI Taxonomy" id="1043005"/>
    <lineage>
        <taxon>Eukaryota</taxon>
        <taxon>Fungi</taxon>
        <taxon>Dikarya</taxon>
        <taxon>Ascomycota</taxon>
        <taxon>Pezizomycotina</taxon>
        <taxon>Dothideomycetes</taxon>
        <taxon>Dothideomycetidae</taxon>
        <taxon>Dothideales</taxon>
        <taxon>Saccotheciaceae</taxon>
        <taxon>Aureobasidium</taxon>
    </lineage>
</organism>
<feature type="region of interest" description="Disordered" evidence="4">
    <location>
        <begin position="1"/>
        <end position="20"/>
    </location>
</feature>
<reference evidence="6 7" key="1">
    <citation type="journal article" date="2014" name="BMC Genomics">
        <title>Genome sequencing of four Aureobasidium pullulans varieties: biotechnological potential, stress tolerance, and description of new species.</title>
        <authorList>
            <person name="Gostin Ar C."/>
            <person name="Ohm R.A."/>
            <person name="Kogej T."/>
            <person name="Sonjak S."/>
            <person name="Turk M."/>
            <person name="Zajc J."/>
            <person name="Zalar P."/>
            <person name="Grube M."/>
            <person name="Sun H."/>
            <person name="Han J."/>
            <person name="Sharma A."/>
            <person name="Chiniquy J."/>
            <person name="Ngan C.Y."/>
            <person name="Lipzen A."/>
            <person name="Barry K."/>
            <person name="Grigoriev I.V."/>
            <person name="Gunde-Cimerman N."/>
        </authorList>
    </citation>
    <scope>NUCLEOTIDE SEQUENCE [LARGE SCALE GENOMIC DNA]</scope>
    <source>
        <strain evidence="6 7">EXF-2481</strain>
    </source>
</reference>
<dbReference type="EMBL" id="KL584749">
    <property type="protein sequence ID" value="KER00215.1"/>
    <property type="molecule type" value="Genomic_DNA"/>
</dbReference>
<keyword evidence="2" id="KW-0645">Protease</keyword>
<protein>
    <recommendedName>
        <fullName evidence="5">Ubiquitin-like protease family profile domain-containing protein</fullName>
    </recommendedName>
</protein>
<dbReference type="GO" id="GO:0019783">
    <property type="term" value="F:ubiquitin-like protein peptidase activity"/>
    <property type="evidence" value="ECO:0007669"/>
    <property type="project" value="UniProtKB-ARBA"/>
</dbReference>
<evidence type="ECO:0000259" key="5">
    <source>
        <dbReference type="Pfam" id="PF02902"/>
    </source>
</evidence>
<evidence type="ECO:0000313" key="6">
    <source>
        <dbReference type="EMBL" id="KER00215.1"/>
    </source>
</evidence>
<feature type="region of interest" description="Disordered" evidence="4">
    <location>
        <begin position="634"/>
        <end position="663"/>
    </location>
</feature>
<dbReference type="HOGENOM" id="CLU_387784_0_0_1"/>
<dbReference type="SUPFAM" id="SSF54001">
    <property type="entry name" value="Cysteine proteinases"/>
    <property type="match status" value="1"/>
</dbReference>
<name>A0A074YVP1_AURSE</name>
<feature type="compositionally biased region" description="Basic and acidic residues" evidence="4">
    <location>
        <begin position="8"/>
        <end position="20"/>
    </location>
</feature>
<feature type="compositionally biased region" description="Basic and acidic residues" evidence="4">
    <location>
        <begin position="636"/>
        <end position="647"/>
    </location>
</feature>
<sequence>MSGHLKRKSEGQELRDESSQKRARLAKIPVLVDFTAQEFHHQVYTPIASLLPSPFGIRPELDGDMEKILRKFGPVVETTYKASSAAGNRLTLRQTIQGTCNSEDVVWVDPLLPLVLESGEGLFLTHRDGSKKVIRMKRVADANVFKWFAYVQQGTKLTINGQRYPSHDDFVVGPIPAFSIIEYDDRAVFLYVDRQSVDYRPSGPDNSTFTEYGLRLVNGLGSDIEQALQRYGKSATDTSSGDEPTGGRFALRVQPEKQPEDVDSCSYFRWRMDEWKLLRKRSGVKVDDAAKPAGSGRSPEWLVDTVMFRAIASVTTAIELENGVPFAQLDEGSYQMARGGSPSSVIGRRGDLILPFNTTQGGTHWMVVHVKDTADGPEIHCYDSGNHSHLYEGKIKTVVRYSLWFDDDINKQPSMDITHHRVAQQPSGWECGYLTILNAWCIAFGMTPSADAGPAVSYSRITDVIDMINLTMSGFMDSATIRAFFRCVKFVEPSSDNIADDRHFTRTVPFLNRYTMGKYFGERKRLERNPHSPTDRLDLETIKYILHHSSPLQDIDTQTPSQVLESFDNWLKHRKLIPSKDQTPLSPVSPATMRLTFALAGSVEELRVPFPDDARLRQKIWNIYHKLLKKQGHLGKAREARDKDKAEGSTPTQESAPSDDINYPYEDSNLVVLNRLNMLPTNDVLSANEIANIRARTAPSRIKINFKKYTRQ</sequence>
<evidence type="ECO:0000256" key="4">
    <source>
        <dbReference type="SAM" id="MobiDB-lite"/>
    </source>
</evidence>
<dbReference type="Proteomes" id="UP000030641">
    <property type="component" value="Unassembled WGS sequence"/>
</dbReference>
<dbReference type="AlphaFoldDB" id="A0A074YVP1"/>
<evidence type="ECO:0000256" key="2">
    <source>
        <dbReference type="ARBA" id="ARBA00022670"/>
    </source>
</evidence>
<gene>
    <name evidence="6" type="ORF">AUEXF2481DRAFT_24564</name>
</gene>
<dbReference type="Gene3D" id="3.40.395.10">
    <property type="entry name" value="Adenoviral Proteinase, Chain A"/>
    <property type="match status" value="1"/>
</dbReference>
<dbReference type="Pfam" id="PF02902">
    <property type="entry name" value="Peptidase_C48"/>
    <property type="match status" value="1"/>
</dbReference>
<dbReference type="GO" id="GO:0006508">
    <property type="term" value="P:proteolysis"/>
    <property type="evidence" value="ECO:0007669"/>
    <property type="project" value="UniProtKB-KW"/>
</dbReference>
<dbReference type="RefSeq" id="XP_013348711.1">
    <property type="nucleotide sequence ID" value="XM_013493257.1"/>
</dbReference>
<dbReference type="GO" id="GO:0008234">
    <property type="term" value="F:cysteine-type peptidase activity"/>
    <property type="evidence" value="ECO:0007669"/>
    <property type="project" value="InterPro"/>
</dbReference>
<proteinExistence type="inferred from homology"/>
<dbReference type="InterPro" id="IPR003653">
    <property type="entry name" value="Peptidase_C48_C"/>
</dbReference>
<dbReference type="InParanoid" id="A0A074YVP1"/>